<dbReference type="PANTHER" id="PTHR11332:SF6">
    <property type="entry name" value="SECRETOGLOBIN FAMILY 1D MEMBER 4"/>
    <property type="match status" value="1"/>
</dbReference>
<evidence type="ECO:0000256" key="5">
    <source>
        <dbReference type="SAM" id="SignalP"/>
    </source>
</evidence>
<dbReference type="CDD" id="cd00633">
    <property type="entry name" value="Secretoglobin"/>
    <property type="match status" value="1"/>
</dbReference>
<protein>
    <submittedName>
        <fullName evidence="6">Uncharacterized protein</fullName>
    </submittedName>
</protein>
<proteinExistence type="inferred from homology"/>
<sequence>MRLSLSVLLVTLALCCFNVIICSSLATHISAFLFTIDPVYKLQLQKYMAPSKAVEAKLQVKTCMNEISHGNKLLIAKILVILCPFKCKRPNLQLPVVA</sequence>
<dbReference type="PROSITE" id="PS51311">
    <property type="entry name" value="SCGB"/>
    <property type="match status" value="1"/>
</dbReference>
<name>A0A8C4LCH3_EQUAS</name>
<evidence type="ECO:0000256" key="3">
    <source>
        <dbReference type="ARBA" id="ARBA00022729"/>
    </source>
</evidence>
<evidence type="ECO:0000256" key="4">
    <source>
        <dbReference type="ARBA" id="ARBA00038364"/>
    </source>
</evidence>
<accession>A0A8C4LCH3</accession>
<keyword evidence="2" id="KW-0964">Secreted</keyword>
<dbReference type="SUPFAM" id="SSF48201">
    <property type="entry name" value="Uteroglobin-like"/>
    <property type="match status" value="1"/>
</dbReference>
<evidence type="ECO:0000313" key="6">
    <source>
        <dbReference type="Ensembl" id="ENSEASP00005005963.1"/>
    </source>
</evidence>
<dbReference type="AlphaFoldDB" id="A0A8C4LCH3"/>
<evidence type="ECO:0000256" key="2">
    <source>
        <dbReference type="ARBA" id="ARBA00022525"/>
    </source>
</evidence>
<feature type="chain" id="PRO_5034252674" evidence="5">
    <location>
        <begin position="16"/>
        <end position="98"/>
    </location>
</feature>
<feature type="signal peptide" evidence="5">
    <location>
        <begin position="1"/>
        <end position="15"/>
    </location>
</feature>
<dbReference type="InterPro" id="IPR035960">
    <property type="entry name" value="Secretoglobin_sf"/>
</dbReference>
<dbReference type="Pfam" id="PF01099">
    <property type="entry name" value="Uteroglobin"/>
    <property type="match status" value="1"/>
</dbReference>
<comment type="subcellular location">
    <subcellularLocation>
        <location evidence="1">Secreted</location>
    </subcellularLocation>
</comment>
<dbReference type="Ensembl" id="ENSEAST00005006526.1">
    <property type="protein sequence ID" value="ENSEASP00005005963.1"/>
    <property type="gene ID" value="ENSEASG00005004399.1"/>
</dbReference>
<keyword evidence="3 5" id="KW-0732">Signal</keyword>
<dbReference type="GO" id="GO:0005615">
    <property type="term" value="C:extracellular space"/>
    <property type="evidence" value="ECO:0007669"/>
    <property type="project" value="TreeGrafter"/>
</dbReference>
<evidence type="ECO:0000256" key="1">
    <source>
        <dbReference type="ARBA" id="ARBA00004613"/>
    </source>
</evidence>
<reference evidence="6" key="1">
    <citation type="submission" date="2023-03" db="UniProtKB">
        <authorList>
            <consortium name="Ensembl"/>
        </authorList>
    </citation>
    <scope>IDENTIFICATION</scope>
</reference>
<comment type="similarity">
    <text evidence="4">Belongs to the secretoglobin family. Lipophilin subfamily.</text>
</comment>
<organism evidence="6">
    <name type="scientific">Equus asinus asinus</name>
    <dbReference type="NCBI Taxonomy" id="83772"/>
    <lineage>
        <taxon>Eukaryota</taxon>
        <taxon>Metazoa</taxon>
        <taxon>Chordata</taxon>
        <taxon>Craniata</taxon>
        <taxon>Vertebrata</taxon>
        <taxon>Euteleostomi</taxon>
        <taxon>Mammalia</taxon>
        <taxon>Eutheria</taxon>
        <taxon>Laurasiatheria</taxon>
        <taxon>Perissodactyla</taxon>
        <taxon>Equidae</taxon>
        <taxon>Equus</taxon>
    </lineage>
</organism>
<dbReference type="InterPro" id="IPR016126">
    <property type="entry name" value="Secretoglobin"/>
</dbReference>
<dbReference type="PANTHER" id="PTHR11332">
    <property type="entry name" value="SECRETOGLOBIN FAMILY 1D"/>
    <property type="match status" value="1"/>
</dbReference>